<evidence type="ECO:0000313" key="2">
    <source>
        <dbReference type="Proteomes" id="UP001328107"/>
    </source>
</evidence>
<feature type="non-terminal residue" evidence="1">
    <location>
        <position position="1"/>
    </location>
</feature>
<evidence type="ECO:0000313" key="1">
    <source>
        <dbReference type="EMBL" id="GMR55192.1"/>
    </source>
</evidence>
<proteinExistence type="predicted"/>
<reference evidence="2" key="1">
    <citation type="submission" date="2022-10" db="EMBL/GenBank/DDBJ databases">
        <title>Genome assembly of Pristionchus species.</title>
        <authorList>
            <person name="Yoshida K."/>
            <person name="Sommer R.J."/>
        </authorList>
    </citation>
    <scope>NUCLEOTIDE SEQUENCE [LARGE SCALE GENOMIC DNA]</scope>
    <source>
        <strain evidence="2">RS5460</strain>
    </source>
</reference>
<name>A0AAN5D3V3_9BILA</name>
<dbReference type="AlphaFoldDB" id="A0AAN5D3V3"/>
<comment type="caution">
    <text evidence="1">The sequence shown here is derived from an EMBL/GenBank/DDBJ whole genome shotgun (WGS) entry which is preliminary data.</text>
</comment>
<dbReference type="EMBL" id="BTRK01000005">
    <property type="protein sequence ID" value="GMR55192.1"/>
    <property type="molecule type" value="Genomic_DNA"/>
</dbReference>
<accession>A0AAN5D3V3</accession>
<dbReference type="Proteomes" id="UP001328107">
    <property type="component" value="Unassembled WGS sequence"/>
</dbReference>
<gene>
    <name evidence="1" type="ORF">PMAYCL1PPCAC_25387</name>
</gene>
<organism evidence="1 2">
    <name type="scientific">Pristionchus mayeri</name>
    <dbReference type="NCBI Taxonomy" id="1317129"/>
    <lineage>
        <taxon>Eukaryota</taxon>
        <taxon>Metazoa</taxon>
        <taxon>Ecdysozoa</taxon>
        <taxon>Nematoda</taxon>
        <taxon>Chromadorea</taxon>
        <taxon>Rhabditida</taxon>
        <taxon>Rhabditina</taxon>
        <taxon>Diplogasteromorpha</taxon>
        <taxon>Diplogasteroidea</taxon>
        <taxon>Neodiplogasteridae</taxon>
        <taxon>Pristionchus</taxon>
    </lineage>
</organism>
<keyword evidence="2" id="KW-1185">Reference proteome</keyword>
<sequence length="321" mass="37313">SLIQMSEQLMPELSEDVIRRIINYSDHSLGELRKVSKAWKTLVEEELSNLSRLPPFEEIEIVPAEGDPSSIVIELKIKKEYGFVLQSFSKFGFWEVPSVDREMYTAQKDIPLVALLGERTVLLATPKVIKRVVIREMQGRLKLLADYFRNIQFEELVFDAVDLTPRYSEEILVLIRDWNATSVEFSFLSHSLHHPDAFLVQVSELVDALTITQSYSNSYVFGGRDWLVTLAEMLRKRVSFIRIRHDDKTVIATQWELLHFVQRLNLNVTNKRVRIELNAFFERNSFGFSFSHAEDEMNLNVKYNKKNIRECVISIAHNVTS</sequence>
<evidence type="ECO:0008006" key="3">
    <source>
        <dbReference type="Google" id="ProtNLM"/>
    </source>
</evidence>
<protein>
    <recommendedName>
        <fullName evidence="3">F-box domain-containing protein</fullName>
    </recommendedName>
</protein>